<organism evidence="2 3">
    <name type="scientific">Symbiodinium natans</name>
    <dbReference type="NCBI Taxonomy" id="878477"/>
    <lineage>
        <taxon>Eukaryota</taxon>
        <taxon>Sar</taxon>
        <taxon>Alveolata</taxon>
        <taxon>Dinophyceae</taxon>
        <taxon>Suessiales</taxon>
        <taxon>Symbiodiniaceae</taxon>
        <taxon>Symbiodinium</taxon>
    </lineage>
</organism>
<dbReference type="Proteomes" id="UP000604046">
    <property type="component" value="Unassembled WGS sequence"/>
</dbReference>
<dbReference type="OrthoDB" id="408931at2759"/>
<keyword evidence="1" id="KW-0812">Transmembrane</keyword>
<reference evidence="2" key="1">
    <citation type="submission" date="2021-02" db="EMBL/GenBank/DDBJ databases">
        <authorList>
            <person name="Dougan E. K."/>
            <person name="Rhodes N."/>
            <person name="Thang M."/>
            <person name="Chan C."/>
        </authorList>
    </citation>
    <scope>NUCLEOTIDE SEQUENCE</scope>
</reference>
<gene>
    <name evidence="2" type="ORF">SNAT2548_LOCUS24595</name>
</gene>
<accession>A0A812RRM1</accession>
<keyword evidence="1" id="KW-0472">Membrane</keyword>
<feature type="non-terminal residue" evidence="2">
    <location>
        <position position="1"/>
    </location>
</feature>
<proteinExistence type="predicted"/>
<keyword evidence="3" id="KW-1185">Reference proteome</keyword>
<feature type="transmembrane region" description="Helical" evidence="1">
    <location>
        <begin position="298"/>
        <end position="315"/>
    </location>
</feature>
<evidence type="ECO:0000313" key="2">
    <source>
        <dbReference type="EMBL" id="CAE7449946.1"/>
    </source>
</evidence>
<comment type="caution">
    <text evidence="2">The sequence shown here is derived from an EMBL/GenBank/DDBJ whole genome shotgun (WGS) entry which is preliminary data.</text>
</comment>
<dbReference type="EMBL" id="CAJNDS010002363">
    <property type="protein sequence ID" value="CAE7449946.1"/>
    <property type="molecule type" value="Genomic_DNA"/>
</dbReference>
<evidence type="ECO:0000313" key="3">
    <source>
        <dbReference type="Proteomes" id="UP000604046"/>
    </source>
</evidence>
<sequence>MCPSHGLHDGVAADYGHCSPQKLNELRDEIQRYYFTDTATHNYSKARWPEKPRVLTSCPRLDTHDIFRSIDVGRPLVTTAVTSNLQRRCLQTEACIWKNLDFNVSLVHLSDFVVGASPEIWEEGKRVDQASLTGFVSMPDGTRCVIPCNSSTPHGAHCRQSLPNWDQYPTCKGCFRNWGVDYMPLRTLLAAANVSLDEKTGNTSLPRRFWGSLLRVNVHYSNQKDLWTSLPPALRMSYTYTITLHRDEEWQIEIHYSFDQQERRLMRHAGLRFEFTFDGTLADLNAIYLLQTLGGISVFWYVFMIIVDYLILWIYEYS</sequence>
<evidence type="ECO:0000256" key="1">
    <source>
        <dbReference type="SAM" id="Phobius"/>
    </source>
</evidence>
<keyword evidence="1" id="KW-1133">Transmembrane helix</keyword>
<protein>
    <submittedName>
        <fullName evidence="2">Uncharacterized protein</fullName>
    </submittedName>
</protein>
<name>A0A812RRM1_9DINO</name>
<dbReference type="AlphaFoldDB" id="A0A812RRM1"/>